<proteinExistence type="inferred from homology"/>
<evidence type="ECO:0000256" key="7">
    <source>
        <dbReference type="PIRSR" id="PIRSR001217-1"/>
    </source>
</evidence>
<evidence type="ECO:0000259" key="9">
    <source>
        <dbReference type="Pfam" id="PF01343"/>
    </source>
</evidence>
<comment type="subcellular location">
    <subcellularLocation>
        <location evidence="1">Membrane</location>
    </subcellularLocation>
</comment>
<comment type="similarity">
    <text evidence="2">Belongs to the peptidase S49 family.</text>
</comment>
<sequence>MAFLRNLLATILGLFIFSLLGFMFFFLIMIVSIQSNQKEIAEHSILHLKLNKPIKEQGRDNPFEDYGNPFFNPRSSSIGLSDLKKALTYAKTDPKIDGIFLHTSTVSAGPATKKALRDALTDFKESGKFIVAHADYMGNGAYYINSLADRVSISPSGGVSFKGLSATVTYYKNFFDKIGVTPEVFRQGKYKSAVEPFFLDKMSAANREQTTAYLSELNNIYLKAVATSRNIPFNKVKNISDSLLVRSPKDAVRLGLLDGLSYYDEVLADLKERSNKQEDEKASLVTLGNYLESITEKPSFNPNKVAVIIASGAIKSGKSDDGVIGGETLTKQLRKVRKDDDVKAVVLRVNSPGGSALASDEIWREVKLLSEKKPIIASMSDYAASGGYYISMGCDSIVAQPNTLTGSIGIFAVMFNMEKLLSDKIGITESTVKTGVYSDLGNPLRKMSDAERMIMQNQIDNGYKMFTTKAAEGRHMPVEKILEIAQGHVWTGSQAKEIGLVDVLGDLQKAVEIAVEKAELEKGSYSVITYPKKKNFLEEIKETFSSKNSKLSSFVSGSEYDALAPIFRQIETMKEFEGAQARLPFEIVIE</sequence>
<keyword evidence="8" id="KW-0812">Transmembrane</keyword>
<feature type="domain" description="Peptidase S49" evidence="9">
    <location>
        <begin position="368"/>
        <end position="520"/>
    </location>
</feature>
<keyword evidence="4" id="KW-0378">Hydrolase</keyword>
<reference evidence="10 11" key="1">
    <citation type="submission" date="2021-12" db="EMBL/GenBank/DDBJ databases">
        <title>Genome sequencing of bacteria with rrn-lacking chromosome and rrn-plasmid.</title>
        <authorList>
            <person name="Anda M."/>
            <person name="Iwasaki W."/>
        </authorList>
    </citation>
    <scope>NUCLEOTIDE SEQUENCE [LARGE SCALE GENOMIC DNA]</scope>
    <source>
        <strain evidence="10 11">DSM 100852</strain>
    </source>
</reference>
<protein>
    <submittedName>
        <fullName evidence="10">Signal peptide peptidase SppA</fullName>
    </submittedName>
</protein>
<evidence type="ECO:0000256" key="2">
    <source>
        <dbReference type="ARBA" id="ARBA00008683"/>
    </source>
</evidence>
<keyword evidence="5" id="KW-0720">Serine protease</keyword>
<dbReference type="SUPFAM" id="SSF52096">
    <property type="entry name" value="ClpP/crotonase"/>
    <property type="match status" value="2"/>
</dbReference>
<dbReference type="AlphaFoldDB" id="A0AAU9DE64"/>
<dbReference type="GO" id="GO:0016020">
    <property type="term" value="C:membrane"/>
    <property type="evidence" value="ECO:0007669"/>
    <property type="project" value="UniProtKB-SubCell"/>
</dbReference>
<keyword evidence="11" id="KW-1185">Reference proteome</keyword>
<dbReference type="Pfam" id="PF01343">
    <property type="entry name" value="Peptidase_S49"/>
    <property type="match status" value="2"/>
</dbReference>
<evidence type="ECO:0000313" key="10">
    <source>
        <dbReference type="EMBL" id="BDD09205.1"/>
    </source>
</evidence>
<dbReference type="RefSeq" id="WP_338394420.1">
    <property type="nucleotide sequence ID" value="NZ_AP025314.1"/>
</dbReference>
<dbReference type="PANTHER" id="PTHR33209">
    <property type="entry name" value="PROTEASE 4"/>
    <property type="match status" value="1"/>
</dbReference>
<dbReference type="NCBIfam" id="TIGR00706">
    <property type="entry name" value="SppA_dom"/>
    <property type="match status" value="1"/>
</dbReference>
<dbReference type="InterPro" id="IPR047272">
    <property type="entry name" value="S49_SppA_C"/>
</dbReference>
<organism evidence="10 11">
    <name type="scientific">Fulvitalea axinellae</name>
    <dbReference type="NCBI Taxonomy" id="1182444"/>
    <lineage>
        <taxon>Bacteria</taxon>
        <taxon>Pseudomonadati</taxon>
        <taxon>Bacteroidota</taxon>
        <taxon>Cytophagia</taxon>
        <taxon>Cytophagales</taxon>
        <taxon>Persicobacteraceae</taxon>
        <taxon>Fulvitalea</taxon>
    </lineage>
</organism>
<keyword evidence="3" id="KW-0645">Protease</keyword>
<dbReference type="CDD" id="cd07023">
    <property type="entry name" value="S49_Sppa_N_C"/>
    <property type="match status" value="1"/>
</dbReference>
<evidence type="ECO:0000256" key="4">
    <source>
        <dbReference type="ARBA" id="ARBA00022801"/>
    </source>
</evidence>
<evidence type="ECO:0000256" key="8">
    <source>
        <dbReference type="SAM" id="Phobius"/>
    </source>
</evidence>
<dbReference type="KEGG" id="fax:FUAX_16370"/>
<dbReference type="NCBIfam" id="TIGR00705">
    <property type="entry name" value="SppA_67K"/>
    <property type="match status" value="1"/>
</dbReference>
<evidence type="ECO:0000256" key="5">
    <source>
        <dbReference type="ARBA" id="ARBA00022825"/>
    </source>
</evidence>
<evidence type="ECO:0000256" key="6">
    <source>
        <dbReference type="ARBA" id="ARBA00023136"/>
    </source>
</evidence>
<dbReference type="Proteomes" id="UP001348817">
    <property type="component" value="Chromosome"/>
</dbReference>
<dbReference type="PIRSF" id="PIRSF001217">
    <property type="entry name" value="Protease_4_SppA"/>
    <property type="match status" value="1"/>
</dbReference>
<evidence type="ECO:0000313" key="11">
    <source>
        <dbReference type="Proteomes" id="UP001348817"/>
    </source>
</evidence>
<dbReference type="InterPro" id="IPR047217">
    <property type="entry name" value="S49_SppA_67K_type_N"/>
</dbReference>
<feature type="active site" description="Nucleophile" evidence="7">
    <location>
        <position position="385"/>
    </location>
</feature>
<accession>A0AAU9DE64</accession>
<evidence type="ECO:0000256" key="3">
    <source>
        <dbReference type="ARBA" id="ARBA00022670"/>
    </source>
</evidence>
<dbReference type="InterPro" id="IPR004635">
    <property type="entry name" value="Pept_S49_SppA"/>
</dbReference>
<feature type="active site" description="Proton donor/acceptor" evidence="7">
    <location>
        <position position="191"/>
    </location>
</feature>
<dbReference type="InterPro" id="IPR002142">
    <property type="entry name" value="Peptidase_S49"/>
</dbReference>
<gene>
    <name evidence="10" type="ORF">FUAX_16370</name>
</gene>
<dbReference type="Gene3D" id="3.90.226.10">
    <property type="entry name" value="2-enoyl-CoA Hydratase, Chain A, domain 1"/>
    <property type="match status" value="3"/>
</dbReference>
<dbReference type="InterPro" id="IPR029045">
    <property type="entry name" value="ClpP/crotonase-like_dom_sf"/>
</dbReference>
<dbReference type="CDD" id="cd07018">
    <property type="entry name" value="S49_SppA_67K_type"/>
    <property type="match status" value="1"/>
</dbReference>
<dbReference type="EMBL" id="AP025314">
    <property type="protein sequence ID" value="BDD09205.1"/>
    <property type="molecule type" value="Genomic_DNA"/>
</dbReference>
<feature type="domain" description="Peptidase S49" evidence="9">
    <location>
        <begin position="123"/>
        <end position="274"/>
    </location>
</feature>
<evidence type="ECO:0000256" key="1">
    <source>
        <dbReference type="ARBA" id="ARBA00004370"/>
    </source>
</evidence>
<dbReference type="GO" id="GO:0006465">
    <property type="term" value="P:signal peptide processing"/>
    <property type="evidence" value="ECO:0007669"/>
    <property type="project" value="InterPro"/>
</dbReference>
<dbReference type="InterPro" id="IPR004634">
    <property type="entry name" value="Pept_S49_pIV"/>
</dbReference>
<dbReference type="GO" id="GO:0008236">
    <property type="term" value="F:serine-type peptidase activity"/>
    <property type="evidence" value="ECO:0007669"/>
    <property type="project" value="UniProtKB-KW"/>
</dbReference>
<feature type="transmembrane region" description="Helical" evidence="8">
    <location>
        <begin position="7"/>
        <end position="31"/>
    </location>
</feature>
<keyword evidence="6 8" id="KW-0472">Membrane</keyword>
<keyword evidence="8" id="KW-1133">Transmembrane helix</keyword>
<name>A0AAU9DE64_9BACT</name>
<dbReference type="PANTHER" id="PTHR33209:SF1">
    <property type="entry name" value="PEPTIDASE S49 DOMAIN-CONTAINING PROTEIN"/>
    <property type="match status" value="1"/>
</dbReference>